<accession>A0A7X0H897</accession>
<dbReference type="InterPro" id="IPR046342">
    <property type="entry name" value="CBS_dom_sf"/>
</dbReference>
<dbReference type="PANTHER" id="PTHR22777:SF4">
    <property type="entry name" value="UPF0053 PROTEIN SLL1254"/>
    <property type="match status" value="1"/>
</dbReference>
<dbReference type="CDD" id="cd04590">
    <property type="entry name" value="CBS_pair_CorC_HlyC_assoc"/>
    <property type="match status" value="1"/>
</dbReference>
<sequence length="368" mass="39564">MNYLLAAGSVGGGPYIAGEGPNVANMTLLGVYLALAIGVSFLCSLLEAGLLSVPTSHVELMAKENRRGGQRLKHMKTHVDRPLAAILTLNTVAHTIGAAGVGAQVLVIWGSGAVAIGSAVVTLLILVFSEIIPKSIGAAQAKPLAAFTAYAIQGMIWLTLPLLIPLQWISSRLGGGHAIKITRDEVAITAELGHSAGEIDPDESRVIRNVLRLRQITVRDIMTPRPVVFMLNRTQTSGQVMEENGRLSYSRIPVHDGNPDNIVGHVTRRAILQSVADDQHDQPLEQLLKPLDVTLEDATVAATLNRLIANEQHIILVEDEFGGTSGLVTLEDCVETLLGVEIVDETDATADLRQAARELLERRRSEHR</sequence>
<dbReference type="Gene3D" id="3.10.580.10">
    <property type="entry name" value="CBS-domain"/>
    <property type="match status" value="1"/>
</dbReference>
<keyword evidence="4 8" id="KW-1133">Transmembrane helix</keyword>
<evidence type="ECO:0000256" key="5">
    <source>
        <dbReference type="ARBA" id="ARBA00023122"/>
    </source>
</evidence>
<evidence type="ECO:0000256" key="6">
    <source>
        <dbReference type="ARBA" id="ARBA00023136"/>
    </source>
</evidence>
<evidence type="ECO:0000256" key="3">
    <source>
        <dbReference type="ARBA" id="ARBA00022737"/>
    </source>
</evidence>
<dbReference type="PROSITE" id="PS51371">
    <property type="entry name" value="CBS"/>
    <property type="match status" value="1"/>
</dbReference>
<comment type="subcellular location">
    <subcellularLocation>
        <location evidence="1">Membrane</location>
        <topology evidence="1">Multi-pass membrane protein</topology>
    </subcellularLocation>
</comment>
<protein>
    <submittedName>
        <fullName evidence="12">CBS domain containing-hemolysin-like protein</fullName>
    </submittedName>
</protein>
<feature type="domain" description="CNNM transmembrane" evidence="11">
    <location>
        <begin position="22"/>
        <end position="203"/>
    </location>
</feature>
<feature type="transmembrane region" description="Helical" evidence="9">
    <location>
        <begin position="113"/>
        <end position="132"/>
    </location>
</feature>
<proteinExistence type="predicted"/>
<evidence type="ECO:0000256" key="8">
    <source>
        <dbReference type="PROSITE-ProRule" id="PRU01193"/>
    </source>
</evidence>
<organism evidence="12 13">
    <name type="scientific">Algisphaera agarilytica</name>
    <dbReference type="NCBI Taxonomy" id="1385975"/>
    <lineage>
        <taxon>Bacteria</taxon>
        <taxon>Pseudomonadati</taxon>
        <taxon>Planctomycetota</taxon>
        <taxon>Phycisphaerae</taxon>
        <taxon>Phycisphaerales</taxon>
        <taxon>Phycisphaeraceae</taxon>
        <taxon>Algisphaera</taxon>
    </lineage>
</organism>
<dbReference type="EMBL" id="JACHGY010000001">
    <property type="protein sequence ID" value="MBB6429639.1"/>
    <property type="molecule type" value="Genomic_DNA"/>
</dbReference>
<dbReference type="InterPro" id="IPR000644">
    <property type="entry name" value="CBS_dom"/>
</dbReference>
<dbReference type="PROSITE" id="PS51846">
    <property type="entry name" value="CNNM"/>
    <property type="match status" value="1"/>
</dbReference>
<evidence type="ECO:0000256" key="1">
    <source>
        <dbReference type="ARBA" id="ARBA00004141"/>
    </source>
</evidence>
<dbReference type="GO" id="GO:0005886">
    <property type="term" value="C:plasma membrane"/>
    <property type="evidence" value="ECO:0007669"/>
    <property type="project" value="TreeGrafter"/>
</dbReference>
<dbReference type="Pfam" id="PF01595">
    <property type="entry name" value="CNNM"/>
    <property type="match status" value="1"/>
</dbReference>
<evidence type="ECO:0000256" key="4">
    <source>
        <dbReference type="ARBA" id="ARBA00022989"/>
    </source>
</evidence>
<evidence type="ECO:0000256" key="9">
    <source>
        <dbReference type="SAM" id="Phobius"/>
    </source>
</evidence>
<keyword evidence="5 7" id="KW-0129">CBS domain</keyword>
<dbReference type="Proteomes" id="UP000541810">
    <property type="component" value="Unassembled WGS sequence"/>
</dbReference>
<keyword evidence="6 8" id="KW-0472">Membrane</keyword>
<feature type="transmembrane region" description="Helical" evidence="9">
    <location>
        <begin position="29"/>
        <end position="53"/>
    </location>
</feature>
<dbReference type="AlphaFoldDB" id="A0A7X0H897"/>
<dbReference type="RefSeq" id="WP_184677211.1">
    <property type="nucleotide sequence ID" value="NZ_JACHGY010000001.1"/>
</dbReference>
<evidence type="ECO:0000259" key="11">
    <source>
        <dbReference type="PROSITE" id="PS51846"/>
    </source>
</evidence>
<evidence type="ECO:0000313" key="13">
    <source>
        <dbReference type="Proteomes" id="UP000541810"/>
    </source>
</evidence>
<dbReference type="InterPro" id="IPR044751">
    <property type="entry name" value="Ion_transp-like_CBS"/>
</dbReference>
<dbReference type="InterPro" id="IPR002550">
    <property type="entry name" value="CNNM"/>
</dbReference>
<feature type="domain" description="CBS" evidence="10">
    <location>
        <begin position="222"/>
        <end position="282"/>
    </location>
</feature>
<evidence type="ECO:0000256" key="2">
    <source>
        <dbReference type="ARBA" id="ARBA00022692"/>
    </source>
</evidence>
<keyword evidence="3" id="KW-0677">Repeat</keyword>
<gene>
    <name evidence="12" type="ORF">HNQ40_001445</name>
</gene>
<keyword evidence="2 8" id="KW-0812">Transmembrane</keyword>
<reference evidence="12 13" key="1">
    <citation type="submission" date="2020-08" db="EMBL/GenBank/DDBJ databases">
        <title>Genomic Encyclopedia of Type Strains, Phase IV (KMG-IV): sequencing the most valuable type-strain genomes for metagenomic binning, comparative biology and taxonomic classification.</title>
        <authorList>
            <person name="Goeker M."/>
        </authorList>
    </citation>
    <scope>NUCLEOTIDE SEQUENCE [LARGE SCALE GENOMIC DNA]</scope>
    <source>
        <strain evidence="12 13">DSM 103725</strain>
    </source>
</reference>
<dbReference type="SUPFAM" id="SSF54631">
    <property type="entry name" value="CBS-domain pair"/>
    <property type="match status" value="1"/>
</dbReference>
<name>A0A7X0H897_9BACT</name>
<feature type="transmembrane region" description="Helical" evidence="9">
    <location>
        <begin position="83"/>
        <end position="107"/>
    </location>
</feature>
<evidence type="ECO:0000313" key="12">
    <source>
        <dbReference type="EMBL" id="MBB6429639.1"/>
    </source>
</evidence>
<evidence type="ECO:0000256" key="7">
    <source>
        <dbReference type="PROSITE-ProRule" id="PRU00703"/>
    </source>
</evidence>
<dbReference type="PANTHER" id="PTHR22777">
    <property type="entry name" value="HEMOLYSIN-RELATED"/>
    <property type="match status" value="1"/>
</dbReference>
<evidence type="ECO:0000259" key="10">
    <source>
        <dbReference type="PROSITE" id="PS51371"/>
    </source>
</evidence>
<feature type="transmembrane region" description="Helical" evidence="9">
    <location>
        <begin position="144"/>
        <end position="164"/>
    </location>
</feature>
<comment type="caution">
    <text evidence="12">The sequence shown here is derived from an EMBL/GenBank/DDBJ whole genome shotgun (WGS) entry which is preliminary data.</text>
</comment>
<keyword evidence="13" id="KW-1185">Reference proteome</keyword>